<reference evidence="2" key="1">
    <citation type="submission" date="2021-06" db="EMBL/GenBank/DDBJ databases">
        <authorList>
            <person name="Nardi T."/>
            <person name="Nardi T."/>
        </authorList>
    </citation>
    <scope>NUCLEOTIDE SEQUENCE</scope>
</reference>
<evidence type="ECO:0000256" key="1">
    <source>
        <dbReference type="SAM" id="Phobius"/>
    </source>
</evidence>
<accession>A0A8S4BW20</accession>
<comment type="caution">
    <text evidence="2">The sequence shown here is derived from an EMBL/GenBank/DDBJ whole genome shotgun (WGS) entry which is preliminary data.</text>
</comment>
<keyword evidence="1" id="KW-0472">Membrane</keyword>
<dbReference type="EMBL" id="CAJVAF010000214">
    <property type="protein sequence ID" value="CAG7591737.1"/>
    <property type="molecule type" value="Genomic_DNA"/>
</dbReference>
<keyword evidence="3" id="KW-1185">Reference proteome</keyword>
<protein>
    <submittedName>
        <fullName evidence="2">Type IV secretion system protein VirB2</fullName>
    </submittedName>
</protein>
<organism evidence="2 3">
    <name type="scientific">Hyalomma marginatum</name>
    <dbReference type="NCBI Taxonomy" id="34627"/>
    <lineage>
        <taxon>Eukaryota</taxon>
        <taxon>Metazoa</taxon>
        <taxon>Ecdysozoa</taxon>
        <taxon>Arthropoda</taxon>
        <taxon>Chelicerata</taxon>
        <taxon>Arachnida</taxon>
        <taxon>Acari</taxon>
        <taxon>Parasitiformes</taxon>
        <taxon>Ixodida</taxon>
        <taxon>Ixodoidea</taxon>
        <taxon>Ixodidae</taxon>
        <taxon>Hyalomminae</taxon>
        <taxon>Hyalomma</taxon>
    </lineage>
</organism>
<keyword evidence="1" id="KW-0812">Transmembrane</keyword>
<sequence>MLLLGKVTWGVAIALAVGMGIIFRAKDLAGILLGGSTEGLCV</sequence>
<dbReference type="AlphaFoldDB" id="A0A8S4BW20"/>
<evidence type="ECO:0000313" key="3">
    <source>
        <dbReference type="Proteomes" id="UP000837675"/>
    </source>
</evidence>
<proteinExistence type="predicted"/>
<gene>
    <name evidence="2" type="ORF">MHYMCMPASI_00474</name>
</gene>
<feature type="transmembrane region" description="Helical" evidence="1">
    <location>
        <begin position="6"/>
        <end position="23"/>
    </location>
</feature>
<dbReference type="Proteomes" id="UP000837675">
    <property type="component" value="Unassembled WGS sequence"/>
</dbReference>
<keyword evidence="1" id="KW-1133">Transmembrane helix</keyword>
<name>A0A8S4BW20_9ACAR</name>
<evidence type="ECO:0000313" key="2">
    <source>
        <dbReference type="EMBL" id="CAG7591737.1"/>
    </source>
</evidence>